<comment type="caution">
    <text evidence="3">The sequence shown here is derived from an EMBL/GenBank/DDBJ whole genome shotgun (WGS) entry which is preliminary data.</text>
</comment>
<evidence type="ECO:0000256" key="1">
    <source>
        <dbReference type="SAM" id="MobiDB-lite"/>
    </source>
</evidence>
<reference evidence="3 4" key="1">
    <citation type="journal article" date="2019" name="Sci. Rep.">
        <title>Orb-weaving spider Araneus ventricosus genome elucidates the spidroin gene catalogue.</title>
        <authorList>
            <person name="Kono N."/>
            <person name="Nakamura H."/>
            <person name="Ohtoshi R."/>
            <person name="Moran D.A.P."/>
            <person name="Shinohara A."/>
            <person name="Yoshida Y."/>
            <person name="Fujiwara M."/>
            <person name="Mori M."/>
            <person name="Tomita M."/>
            <person name="Arakawa K."/>
        </authorList>
    </citation>
    <scope>NUCLEOTIDE SEQUENCE [LARGE SCALE GENOMIC DNA]</scope>
</reference>
<proteinExistence type="predicted"/>
<sequence>MGRVGDRSTPREPPTGPQQPTRKLSSDGPRSQSVRPQKCSPLPLRPGIRERRRRRSLRLHSQATRLQGDRIRRRPSSYGPRTHSGLQPRSGGLAAESTAGTLTPKRHIARLPLESGLRRWALPFSLAVTQGIPVGFFSSAYLYA</sequence>
<protein>
    <submittedName>
        <fullName evidence="3">Uncharacterized protein</fullName>
    </submittedName>
</protein>
<accession>A0A4Y2MQE2</accession>
<name>A0A4Y2MQE2_ARAVE</name>
<feature type="region of interest" description="Disordered" evidence="1">
    <location>
        <begin position="1"/>
        <end position="101"/>
    </location>
</feature>
<evidence type="ECO:0000313" key="3">
    <source>
        <dbReference type="EMBL" id="GBN29355.1"/>
    </source>
</evidence>
<gene>
    <name evidence="3" type="ORF">AVEN_119836_1</name>
    <name evidence="2" type="ORF">AVEN_69648_1</name>
</gene>
<evidence type="ECO:0000313" key="2">
    <source>
        <dbReference type="EMBL" id="GBN29318.1"/>
    </source>
</evidence>
<dbReference type="OrthoDB" id="897359at2759"/>
<dbReference type="EMBL" id="BGPR01007763">
    <property type="protein sequence ID" value="GBN29355.1"/>
    <property type="molecule type" value="Genomic_DNA"/>
</dbReference>
<keyword evidence="4" id="KW-1185">Reference proteome</keyword>
<evidence type="ECO:0000313" key="4">
    <source>
        <dbReference type="Proteomes" id="UP000499080"/>
    </source>
</evidence>
<dbReference type="Proteomes" id="UP000499080">
    <property type="component" value="Unassembled WGS sequence"/>
</dbReference>
<feature type="compositionally biased region" description="Basic and acidic residues" evidence="1">
    <location>
        <begin position="1"/>
        <end position="10"/>
    </location>
</feature>
<dbReference type="AlphaFoldDB" id="A0A4Y2MQE2"/>
<dbReference type="EMBL" id="BGPR01007762">
    <property type="protein sequence ID" value="GBN29318.1"/>
    <property type="molecule type" value="Genomic_DNA"/>
</dbReference>
<organism evidence="3 4">
    <name type="scientific">Araneus ventricosus</name>
    <name type="common">Orbweaver spider</name>
    <name type="synonym">Epeira ventricosa</name>
    <dbReference type="NCBI Taxonomy" id="182803"/>
    <lineage>
        <taxon>Eukaryota</taxon>
        <taxon>Metazoa</taxon>
        <taxon>Ecdysozoa</taxon>
        <taxon>Arthropoda</taxon>
        <taxon>Chelicerata</taxon>
        <taxon>Arachnida</taxon>
        <taxon>Araneae</taxon>
        <taxon>Araneomorphae</taxon>
        <taxon>Entelegynae</taxon>
        <taxon>Araneoidea</taxon>
        <taxon>Araneidae</taxon>
        <taxon>Araneus</taxon>
    </lineage>
</organism>
<feature type="compositionally biased region" description="Polar residues" evidence="1">
    <location>
        <begin position="18"/>
        <end position="35"/>
    </location>
</feature>